<dbReference type="InterPro" id="IPR011051">
    <property type="entry name" value="RmlC_Cupin_sf"/>
</dbReference>
<dbReference type="SUPFAM" id="SSF51182">
    <property type="entry name" value="RmlC-like cupins"/>
    <property type="match status" value="1"/>
</dbReference>
<organism evidence="2 3">
    <name type="scientific">Sporomusa ovata</name>
    <dbReference type="NCBI Taxonomy" id="2378"/>
    <lineage>
        <taxon>Bacteria</taxon>
        <taxon>Bacillati</taxon>
        <taxon>Bacillota</taxon>
        <taxon>Negativicutes</taxon>
        <taxon>Selenomonadales</taxon>
        <taxon>Sporomusaceae</taxon>
        <taxon>Sporomusa</taxon>
    </lineage>
</organism>
<dbReference type="InterPro" id="IPR052044">
    <property type="entry name" value="PKS_Associated_Protein"/>
</dbReference>
<dbReference type="InterPro" id="IPR013096">
    <property type="entry name" value="Cupin_2"/>
</dbReference>
<evidence type="ECO:0000259" key="1">
    <source>
        <dbReference type="Pfam" id="PF07883"/>
    </source>
</evidence>
<evidence type="ECO:0000313" key="2">
    <source>
        <dbReference type="EMBL" id="CQR70981.1"/>
    </source>
</evidence>
<sequence length="119" mass="13851">MEKIVLSKKFSLFTEYWSPKIVGELNNSYIKLAKLKGEFVWHHHDNEDEMFFVVKGRLVIKFKDKDVVLDEGELIVIPKGVEHLPIAEHEVHVMLIEPKTTLNTGNIVNERTVENLNRI</sequence>
<evidence type="ECO:0000313" key="3">
    <source>
        <dbReference type="Proteomes" id="UP000049855"/>
    </source>
</evidence>
<name>A0A0U1KU61_9FIRM</name>
<keyword evidence="3" id="KW-1185">Reference proteome</keyword>
<protein>
    <submittedName>
        <fullName evidence="2">DSBH domain containing protein</fullName>
    </submittedName>
</protein>
<dbReference type="RefSeq" id="WP_021169690.1">
    <property type="nucleotide sequence ID" value="NZ_CTRP01000003.1"/>
</dbReference>
<dbReference type="PANTHER" id="PTHR36114">
    <property type="entry name" value="16.7 KDA PROTEIN IN WHIE LOCUS"/>
    <property type="match status" value="1"/>
</dbReference>
<gene>
    <name evidence="2" type="ORF">SpAn4DRAFT_1959</name>
</gene>
<dbReference type="InterPro" id="IPR014710">
    <property type="entry name" value="RmlC-like_jellyroll"/>
</dbReference>
<dbReference type="Gene3D" id="2.60.120.10">
    <property type="entry name" value="Jelly Rolls"/>
    <property type="match status" value="1"/>
</dbReference>
<dbReference type="AlphaFoldDB" id="A0A0U1KU61"/>
<feature type="domain" description="Cupin type-2" evidence="1">
    <location>
        <begin position="37"/>
        <end position="95"/>
    </location>
</feature>
<dbReference type="CDD" id="cd02226">
    <property type="entry name" value="cupin_YdbB-like"/>
    <property type="match status" value="1"/>
</dbReference>
<reference evidence="3" key="1">
    <citation type="submission" date="2015-03" db="EMBL/GenBank/DDBJ databases">
        <authorList>
            <person name="Nijsse Bart"/>
        </authorList>
    </citation>
    <scope>NUCLEOTIDE SEQUENCE [LARGE SCALE GENOMIC DNA]</scope>
</reference>
<accession>A0A0U1KU61</accession>
<dbReference type="PANTHER" id="PTHR36114:SF1">
    <property type="entry name" value="16.7 KDA PROTEIN IN WHIE LOCUS"/>
    <property type="match status" value="1"/>
</dbReference>
<dbReference type="EMBL" id="CTRP01000003">
    <property type="protein sequence ID" value="CQR70981.1"/>
    <property type="molecule type" value="Genomic_DNA"/>
</dbReference>
<proteinExistence type="predicted"/>
<dbReference type="Proteomes" id="UP000049855">
    <property type="component" value="Unassembled WGS sequence"/>
</dbReference>
<dbReference type="Pfam" id="PF07883">
    <property type="entry name" value="Cupin_2"/>
    <property type="match status" value="1"/>
</dbReference>